<protein>
    <submittedName>
        <fullName evidence="3">Uncharacterized protein</fullName>
    </submittedName>
</protein>
<organism evidence="2 3">
    <name type="scientific">Romanomermis culicivorax</name>
    <name type="common">Nematode worm</name>
    <dbReference type="NCBI Taxonomy" id="13658"/>
    <lineage>
        <taxon>Eukaryota</taxon>
        <taxon>Metazoa</taxon>
        <taxon>Ecdysozoa</taxon>
        <taxon>Nematoda</taxon>
        <taxon>Enoplea</taxon>
        <taxon>Dorylaimia</taxon>
        <taxon>Mermithida</taxon>
        <taxon>Mermithoidea</taxon>
        <taxon>Mermithidae</taxon>
        <taxon>Romanomermis</taxon>
    </lineage>
</organism>
<accession>A0A915JTW2</accession>
<keyword evidence="1" id="KW-1133">Transmembrane helix</keyword>
<keyword evidence="2" id="KW-1185">Reference proteome</keyword>
<evidence type="ECO:0000256" key="1">
    <source>
        <dbReference type="SAM" id="Phobius"/>
    </source>
</evidence>
<sequence>MGPSNLKQFLILSFTSMIMVKKLALSMIGLSLAKTRLHIFFKTKNKTNLGLQPASRAISSAERGLESMCSKRPIW</sequence>
<keyword evidence="1" id="KW-0812">Transmembrane</keyword>
<evidence type="ECO:0000313" key="2">
    <source>
        <dbReference type="Proteomes" id="UP000887565"/>
    </source>
</evidence>
<keyword evidence="1" id="KW-0472">Membrane</keyword>
<dbReference type="AlphaFoldDB" id="A0A915JTW2"/>
<name>A0A915JTW2_ROMCU</name>
<reference evidence="3" key="1">
    <citation type="submission" date="2022-11" db="UniProtKB">
        <authorList>
            <consortium name="WormBaseParasite"/>
        </authorList>
    </citation>
    <scope>IDENTIFICATION</scope>
</reference>
<proteinExistence type="predicted"/>
<feature type="transmembrane region" description="Helical" evidence="1">
    <location>
        <begin position="12"/>
        <end position="33"/>
    </location>
</feature>
<evidence type="ECO:0000313" key="3">
    <source>
        <dbReference type="WBParaSite" id="nRc.2.0.1.t29494-RA"/>
    </source>
</evidence>
<dbReference type="Proteomes" id="UP000887565">
    <property type="component" value="Unplaced"/>
</dbReference>
<dbReference type="WBParaSite" id="nRc.2.0.1.t29494-RA">
    <property type="protein sequence ID" value="nRc.2.0.1.t29494-RA"/>
    <property type="gene ID" value="nRc.2.0.1.g29494"/>
</dbReference>